<accession>A0ABN2IQL5</accession>
<comment type="caution">
    <text evidence="2">The sequence shown here is derived from an EMBL/GenBank/DDBJ whole genome shotgun (WGS) entry which is preliminary data.</text>
</comment>
<sequence>MRTTETIGWLREEEPWLWEIVRECRGARLADHALLISVVEDQDDWLLDSSHVSEDGEWPAYRSVAFGDERFASFAELIAAEREKLKGVAGAQGHPPHPEKAGWLVAEDGAQALCGESHGRSAELSHALLGGGRTRRPGPRMIPWAPSARESSDPPGGP</sequence>
<dbReference type="Proteomes" id="UP001499947">
    <property type="component" value="Unassembled WGS sequence"/>
</dbReference>
<gene>
    <name evidence="2" type="ORF">GCM10009680_58450</name>
</gene>
<name>A0ABN2IQL5_9ACTN</name>
<evidence type="ECO:0000256" key="1">
    <source>
        <dbReference type="SAM" id="MobiDB-lite"/>
    </source>
</evidence>
<evidence type="ECO:0000313" key="2">
    <source>
        <dbReference type="EMBL" id="GAA1709772.1"/>
    </source>
</evidence>
<keyword evidence="3" id="KW-1185">Reference proteome</keyword>
<dbReference type="RefSeq" id="WP_211121431.1">
    <property type="nucleotide sequence ID" value="NZ_BAAALR010000065.1"/>
</dbReference>
<dbReference type="EMBL" id="BAAALR010000065">
    <property type="protein sequence ID" value="GAA1709772.1"/>
    <property type="molecule type" value="Genomic_DNA"/>
</dbReference>
<evidence type="ECO:0000313" key="3">
    <source>
        <dbReference type="Proteomes" id="UP001499947"/>
    </source>
</evidence>
<organism evidence="2 3">
    <name type="scientific">Streptomyces yatensis</name>
    <dbReference type="NCBI Taxonomy" id="155177"/>
    <lineage>
        <taxon>Bacteria</taxon>
        <taxon>Bacillati</taxon>
        <taxon>Actinomycetota</taxon>
        <taxon>Actinomycetes</taxon>
        <taxon>Kitasatosporales</taxon>
        <taxon>Streptomycetaceae</taxon>
        <taxon>Streptomyces</taxon>
        <taxon>Streptomyces violaceusniger group</taxon>
    </lineage>
</organism>
<protein>
    <recommendedName>
        <fullName evidence="4">DUF4240 domain-containing protein</fullName>
    </recommendedName>
</protein>
<proteinExistence type="predicted"/>
<evidence type="ECO:0008006" key="4">
    <source>
        <dbReference type="Google" id="ProtNLM"/>
    </source>
</evidence>
<reference evidence="2 3" key="1">
    <citation type="journal article" date="2019" name="Int. J. Syst. Evol. Microbiol.">
        <title>The Global Catalogue of Microorganisms (GCM) 10K type strain sequencing project: providing services to taxonomists for standard genome sequencing and annotation.</title>
        <authorList>
            <consortium name="The Broad Institute Genomics Platform"/>
            <consortium name="The Broad Institute Genome Sequencing Center for Infectious Disease"/>
            <person name="Wu L."/>
            <person name="Ma J."/>
        </authorList>
    </citation>
    <scope>NUCLEOTIDE SEQUENCE [LARGE SCALE GENOMIC DNA]</scope>
    <source>
        <strain evidence="2 3">JCM 13244</strain>
    </source>
</reference>
<feature type="region of interest" description="Disordered" evidence="1">
    <location>
        <begin position="127"/>
        <end position="158"/>
    </location>
</feature>